<feature type="compositionally biased region" description="Polar residues" evidence="4">
    <location>
        <begin position="486"/>
        <end position="499"/>
    </location>
</feature>
<feature type="repeat" description="ANK" evidence="3">
    <location>
        <begin position="118"/>
        <end position="141"/>
    </location>
</feature>
<feature type="repeat" description="ANK" evidence="3">
    <location>
        <begin position="83"/>
        <end position="109"/>
    </location>
</feature>
<dbReference type="SUPFAM" id="SSF48403">
    <property type="entry name" value="Ankyrin repeat"/>
    <property type="match status" value="1"/>
</dbReference>
<dbReference type="Pfam" id="PF00023">
    <property type="entry name" value="Ank"/>
    <property type="match status" value="1"/>
</dbReference>
<evidence type="ECO:0000256" key="2">
    <source>
        <dbReference type="ARBA" id="ARBA00023043"/>
    </source>
</evidence>
<dbReference type="InterPro" id="IPR036770">
    <property type="entry name" value="Ankyrin_rpt-contain_sf"/>
</dbReference>
<proteinExistence type="predicted"/>
<keyword evidence="6" id="KW-1185">Reference proteome</keyword>
<gene>
    <name evidence="5" type="ORF">CEUSTIGMA_g791.t1</name>
</gene>
<evidence type="ECO:0000256" key="3">
    <source>
        <dbReference type="PROSITE-ProRule" id="PRU00023"/>
    </source>
</evidence>
<dbReference type="EMBL" id="BEGY01000003">
    <property type="protein sequence ID" value="GAX73337.1"/>
    <property type="molecule type" value="Genomic_DNA"/>
</dbReference>
<accession>A0A250WR72</accession>
<evidence type="ECO:0000313" key="5">
    <source>
        <dbReference type="EMBL" id="GAX73337.1"/>
    </source>
</evidence>
<evidence type="ECO:0000256" key="4">
    <source>
        <dbReference type="SAM" id="MobiDB-lite"/>
    </source>
</evidence>
<protein>
    <submittedName>
        <fullName evidence="5">Uncharacterized protein</fullName>
    </submittedName>
</protein>
<dbReference type="Gene3D" id="1.25.40.20">
    <property type="entry name" value="Ankyrin repeat-containing domain"/>
    <property type="match status" value="2"/>
</dbReference>
<dbReference type="InterPro" id="IPR002110">
    <property type="entry name" value="Ankyrin_rpt"/>
</dbReference>
<dbReference type="OrthoDB" id="823504at2759"/>
<feature type="region of interest" description="Disordered" evidence="4">
    <location>
        <begin position="474"/>
        <end position="535"/>
    </location>
</feature>
<reference evidence="5 6" key="1">
    <citation type="submission" date="2017-08" db="EMBL/GenBank/DDBJ databases">
        <title>Acidophilic green algal genome provides insights into adaptation to an acidic environment.</title>
        <authorList>
            <person name="Hirooka S."/>
            <person name="Hirose Y."/>
            <person name="Kanesaki Y."/>
            <person name="Higuchi S."/>
            <person name="Fujiwara T."/>
            <person name="Onuma R."/>
            <person name="Era A."/>
            <person name="Ohbayashi R."/>
            <person name="Uzuka A."/>
            <person name="Nozaki H."/>
            <person name="Yoshikawa H."/>
            <person name="Miyagishima S.Y."/>
        </authorList>
    </citation>
    <scope>NUCLEOTIDE SEQUENCE [LARGE SCALE GENOMIC DNA]</scope>
    <source>
        <strain evidence="5 6">NIES-2499</strain>
    </source>
</reference>
<sequence length="832" mass="88725">MTVDKTSGLTHDLAASKVAAKALLISCADSSVPQQLVLEAVHNLLETLPSECHSLAANVATSPILDKVGSTLKDALNIRAEDSGGTPLLFAVSRGLLEVVFKLLGLGADAGGSYFHPSGNGVLHIAAMHGHVECVRALLSKCTSRSGSAALLEMKNSNGDTPLHFACYKGNMVAAGLMLKAAEEDNVEEEHSSSGGHEVPAAGATCQNVGTTGTHQTMTSYVKQQHHQAFSTSLGNSSGTAQYHPHPLVMLEDKRGSTALHYACRSGHVDCVKALLDAGASTLVRNASGFTPLLEIRKGLQQVTTAAAASSLRLVKGQQKQALEEEAHAVAQLRLRLEACMELLEKRDSVCKEEGTEMRGLSMTVVKGHSTAGTSAETVVSTAGTSEATSRGFQSSIPCLNPRKEVQAAGLMTNQEEASADEGLKCNKVATSAPIVLAEVEDISLDRVKMANNMDAHASGDLLTNGEDARAVRAVSQNTDRKDCTRLSSVRTGSQNHMSGSGFHPHSADVPPQDPDVPPQDANAQENGDNAQQSYDGVAEEGGWLLAARKGKWKQSYDDVSEEGGWLLAARKGKWQQILTKGLAAPHEVLATLDRARQTRRQGMALPASHGQPTGDDGFPENAAKMTLVDILKQAPVPQKEAADVPGKVAYDIMCSSEATEKMSTHRSTSASDVGRKGEAMGHNAVTAACRGMEMMVTEQPHSGLDTLLDVSTIGHTVSDHPQKLAASVLPQDDRQQPQWPASLVQRIEKDCPWVLELAVQPAHLLGEGLEDLSMAQLDALELLHHIALARIAQVRLNLVREQERVIATEEAHRELEIERRRIAMQHSLKNG</sequence>
<feature type="repeat" description="ANK" evidence="3">
    <location>
        <begin position="158"/>
        <end position="190"/>
    </location>
</feature>
<keyword evidence="1" id="KW-0677">Repeat</keyword>
<organism evidence="5 6">
    <name type="scientific">Chlamydomonas eustigma</name>
    <dbReference type="NCBI Taxonomy" id="1157962"/>
    <lineage>
        <taxon>Eukaryota</taxon>
        <taxon>Viridiplantae</taxon>
        <taxon>Chlorophyta</taxon>
        <taxon>core chlorophytes</taxon>
        <taxon>Chlorophyceae</taxon>
        <taxon>CS clade</taxon>
        <taxon>Chlamydomonadales</taxon>
        <taxon>Chlamydomonadaceae</taxon>
        <taxon>Chlamydomonas</taxon>
    </lineage>
</organism>
<feature type="region of interest" description="Disordered" evidence="4">
    <location>
        <begin position="376"/>
        <end position="395"/>
    </location>
</feature>
<comment type="caution">
    <text evidence="5">The sequence shown here is derived from an EMBL/GenBank/DDBJ whole genome shotgun (WGS) entry which is preliminary data.</text>
</comment>
<dbReference type="PROSITE" id="PS50088">
    <property type="entry name" value="ANK_REPEAT"/>
    <property type="match status" value="4"/>
</dbReference>
<feature type="repeat" description="ANK" evidence="3">
    <location>
        <begin position="255"/>
        <end position="287"/>
    </location>
</feature>
<feature type="region of interest" description="Disordered" evidence="4">
    <location>
        <begin position="185"/>
        <end position="210"/>
    </location>
</feature>
<feature type="compositionally biased region" description="Polar residues" evidence="4">
    <location>
        <begin position="522"/>
        <end position="535"/>
    </location>
</feature>
<dbReference type="Pfam" id="PF12796">
    <property type="entry name" value="Ank_2"/>
    <property type="match status" value="1"/>
</dbReference>
<dbReference type="STRING" id="1157962.A0A250WR72"/>
<dbReference type="SMART" id="SM00248">
    <property type="entry name" value="ANK"/>
    <property type="match status" value="4"/>
</dbReference>
<name>A0A250WR72_9CHLO</name>
<dbReference type="AlphaFoldDB" id="A0A250WR72"/>
<dbReference type="PANTHER" id="PTHR24203">
    <property type="entry name" value="ANKYRIN REPEAT FAMILY PROTEIN"/>
    <property type="match status" value="1"/>
</dbReference>
<keyword evidence="2 3" id="KW-0040">ANK repeat</keyword>
<dbReference type="PROSITE" id="PS50297">
    <property type="entry name" value="ANK_REP_REGION"/>
    <property type="match status" value="3"/>
</dbReference>
<evidence type="ECO:0000256" key="1">
    <source>
        <dbReference type="ARBA" id="ARBA00022737"/>
    </source>
</evidence>
<evidence type="ECO:0000313" key="6">
    <source>
        <dbReference type="Proteomes" id="UP000232323"/>
    </source>
</evidence>
<dbReference type="Proteomes" id="UP000232323">
    <property type="component" value="Unassembled WGS sequence"/>
</dbReference>
<dbReference type="PANTHER" id="PTHR24203:SF45">
    <property type="entry name" value="ANKYRIN REPEAT DOMAIN 6"/>
    <property type="match status" value="1"/>
</dbReference>